<proteinExistence type="predicted"/>
<protein>
    <submittedName>
        <fullName evidence="2">Putative lectin</fullName>
    </submittedName>
</protein>
<evidence type="ECO:0000256" key="1">
    <source>
        <dbReference type="SAM" id="MobiDB-lite"/>
    </source>
</evidence>
<reference evidence="2 3" key="1">
    <citation type="journal article" date="2013" name="PLoS Genet.">
        <title>Expanding the Marine Virosphere Using Metagenomics.</title>
        <authorList>
            <person name="Mizuno C.M."/>
            <person name="Rodriguez-Valera F."/>
            <person name="Kimes N.E."/>
            <person name="Ghai R."/>
        </authorList>
    </citation>
    <scope>NUCLEOTIDE SEQUENCE [LARGE SCALE GENOMIC DNA]</scope>
    <source>
        <strain evidence="2">UvMED-CGR-U-MedDCM-OCT-S35-C6</strain>
    </source>
</reference>
<dbReference type="InterPro" id="IPR013320">
    <property type="entry name" value="ConA-like_dom_sf"/>
</dbReference>
<dbReference type="GO" id="GO:0030246">
    <property type="term" value="F:carbohydrate binding"/>
    <property type="evidence" value="ECO:0007669"/>
    <property type="project" value="UniProtKB-KW"/>
</dbReference>
<dbReference type="KEGG" id="vg:55412482"/>
<evidence type="ECO:0000313" key="2">
    <source>
        <dbReference type="EMBL" id="BAQ94166.1"/>
    </source>
</evidence>
<feature type="region of interest" description="Disordered" evidence="1">
    <location>
        <begin position="147"/>
        <end position="167"/>
    </location>
</feature>
<dbReference type="EMBL" id="AP013542">
    <property type="protein sequence ID" value="BAQ94166.1"/>
    <property type="molecule type" value="Genomic_DNA"/>
</dbReference>
<dbReference type="Proteomes" id="UP000504827">
    <property type="component" value="Segment"/>
</dbReference>
<keyword evidence="2" id="KW-0430">Lectin</keyword>
<keyword evidence="3" id="KW-1185">Reference proteome</keyword>
<dbReference type="RefSeq" id="YP_010761252.1">
    <property type="nucleotide sequence ID" value="NC_047702.1"/>
</dbReference>
<dbReference type="Gene3D" id="2.60.120.200">
    <property type="match status" value="1"/>
</dbReference>
<dbReference type="SUPFAM" id="SSF49899">
    <property type="entry name" value="Concanavalin A-like lectins/glucanases"/>
    <property type="match status" value="1"/>
</dbReference>
<name>A0A6S4PIC7_9CAUD</name>
<accession>A0A6S4PIC7</accession>
<evidence type="ECO:0000313" key="3">
    <source>
        <dbReference type="Proteomes" id="UP000504827"/>
    </source>
</evidence>
<sequence>MSRNRDLANIISGGFTTSDLPTLTASEIPNLDASKITTGSIADARIPASAVSQHATSFDDNKIVNDISTLALRQASDGNRSAYNTNSQFVDVFQDSTGITSLTNAVRSSEEYISSNSFVGGLQSDSIFMVDGASSINDTVNSISGTTNDISNTGGTPHSSSAQQKWSGYNTLDTSSGTVKYDGLENYWNGSGDYTIDFWHRKDGDPSNRNRFWSWDNNSYQVLFTYGIDYGSSADFNGYSVNGSTGYEYPVTGTFTYTTLNSDWKHFRYVRSGSTHYYYFNGTLVGSRAQSDFGADSSTISNNDFRISGRRTSGSAGGEFFDAFYTDLIITPRALSTGASYTLPTEKAGSSTNATGSFESNAITASSSTNKMGAIITYQDQAGTNSLNTDIVLQLSADGGSNFTTATLTAMPDFATGIKMAKVNDLSVTAGTSLKYKISFANQSSGSKEARIRGVSLQY</sequence>
<dbReference type="GeneID" id="55412482"/>
<organism evidence="2 3">
    <name type="scientific">uncultured phage_MedDCM-OCT-S35-C6</name>
    <dbReference type="NCBI Taxonomy" id="2741075"/>
    <lineage>
        <taxon>Viruses</taxon>
        <taxon>Duplodnaviria</taxon>
        <taxon>Heunggongvirae</taxon>
        <taxon>Uroviricota</taxon>
        <taxon>Caudoviricetes</taxon>
        <taxon>Autographivirales</taxon>
        <taxon>Pelagivirus</taxon>
        <taxon>Pelagivirus S35C6</taxon>
    </lineage>
</organism>